<keyword evidence="2" id="KW-1133">Transmembrane helix</keyword>
<protein>
    <submittedName>
        <fullName evidence="4">Adhesive plaque matrix protein-like</fullName>
    </submittedName>
</protein>
<feature type="compositionally biased region" description="Basic and acidic residues" evidence="1">
    <location>
        <begin position="89"/>
        <end position="109"/>
    </location>
</feature>
<organism evidence="3 4">
    <name type="scientific">Parastrongyloides trichosuri</name>
    <name type="common">Possum-specific nematode worm</name>
    <dbReference type="NCBI Taxonomy" id="131310"/>
    <lineage>
        <taxon>Eukaryota</taxon>
        <taxon>Metazoa</taxon>
        <taxon>Ecdysozoa</taxon>
        <taxon>Nematoda</taxon>
        <taxon>Chromadorea</taxon>
        <taxon>Rhabditida</taxon>
        <taxon>Tylenchina</taxon>
        <taxon>Panagrolaimomorpha</taxon>
        <taxon>Strongyloidoidea</taxon>
        <taxon>Strongyloididae</taxon>
        <taxon>Parastrongyloides</taxon>
    </lineage>
</organism>
<dbReference type="Proteomes" id="UP000038045">
    <property type="component" value="Unplaced"/>
</dbReference>
<feature type="region of interest" description="Disordered" evidence="1">
    <location>
        <begin position="83"/>
        <end position="128"/>
    </location>
</feature>
<reference evidence="4" key="1">
    <citation type="submission" date="2017-02" db="UniProtKB">
        <authorList>
            <consortium name="WormBaseParasite"/>
        </authorList>
    </citation>
    <scope>IDENTIFICATION</scope>
</reference>
<keyword evidence="2" id="KW-0472">Membrane</keyword>
<feature type="transmembrane region" description="Helical" evidence="2">
    <location>
        <begin position="35"/>
        <end position="59"/>
    </location>
</feature>
<dbReference type="WBParaSite" id="PTRK_0000744800.1">
    <property type="protein sequence ID" value="PTRK_0000744800.1"/>
    <property type="gene ID" value="PTRK_0000744800"/>
</dbReference>
<keyword evidence="3" id="KW-1185">Reference proteome</keyword>
<dbReference type="AlphaFoldDB" id="A0A0N4ZHQ2"/>
<accession>A0A0N4ZHQ2</accession>
<proteinExistence type="predicted"/>
<evidence type="ECO:0000313" key="4">
    <source>
        <dbReference type="WBParaSite" id="PTRK_0000744800.1"/>
    </source>
</evidence>
<keyword evidence="2" id="KW-0812">Transmembrane</keyword>
<name>A0A0N4ZHQ2_PARTI</name>
<feature type="compositionally biased region" description="Polar residues" evidence="1">
    <location>
        <begin position="110"/>
        <end position="128"/>
    </location>
</feature>
<evidence type="ECO:0000313" key="3">
    <source>
        <dbReference type="Proteomes" id="UP000038045"/>
    </source>
</evidence>
<sequence length="308" mass="35472">MSQKLSTCVLLCAILIVFQIPIVVAWDWGDFHKFAVVFFTILGFGLGFGGILIVFYFGFLKNCLKTHQEEVLHTHRAFHPWPPGSAQWDRQKTYRESTGRNKGQSEEYHQNQYQNETAGHKNTNIPYNTLTNQPYDGTESFQQAHVHYPTGYGHQQYFTNEYPQKTHISTTTPYILQQPTTTSDNFIPSHTHVTTTTHFTPPEGCAYNNSYQKSSAYPYQMSHGIIQQQPPYITYPESDMKSFNRYVAPLSPQYTSIHKETSTLRRSLSPGSKISQMINEKSENVIVRNTTLVNQQQYSTDMKTHTYI</sequence>
<evidence type="ECO:0000256" key="1">
    <source>
        <dbReference type="SAM" id="MobiDB-lite"/>
    </source>
</evidence>
<evidence type="ECO:0000256" key="2">
    <source>
        <dbReference type="SAM" id="Phobius"/>
    </source>
</evidence>